<dbReference type="EMBL" id="AAXU02000001">
    <property type="protein sequence ID" value="EAZ81211.1"/>
    <property type="molecule type" value="Genomic_DNA"/>
</dbReference>
<dbReference type="Proteomes" id="UP000003919">
    <property type="component" value="Unassembled WGS sequence"/>
</dbReference>
<organism evidence="2 3">
    <name type="scientific">Algoriphagus machipongonensis</name>
    <dbReference type="NCBI Taxonomy" id="388413"/>
    <lineage>
        <taxon>Bacteria</taxon>
        <taxon>Pseudomonadati</taxon>
        <taxon>Bacteroidota</taxon>
        <taxon>Cytophagia</taxon>
        <taxon>Cytophagales</taxon>
        <taxon>Cyclobacteriaceae</taxon>
        <taxon>Algoriphagus</taxon>
    </lineage>
</organism>
<evidence type="ECO:0000256" key="1">
    <source>
        <dbReference type="SAM" id="SignalP"/>
    </source>
</evidence>
<reference evidence="2 3" key="1">
    <citation type="journal article" date="2011" name="J. Bacteriol.">
        <title>Complete genome sequence of Algoriphagus sp. PR1, bacterial prey of a colony-forming choanoflagellate.</title>
        <authorList>
            <person name="Alegado R.A."/>
            <person name="Ferriera S."/>
            <person name="Nusbaum C."/>
            <person name="Young S.K."/>
            <person name="Zeng Q."/>
            <person name="Imamovic A."/>
            <person name="Fairclough S.R."/>
            <person name="King N."/>
        </authorList>
    </citation>
    <scope>NUCLEOTIDE SEQUENCE [LARGE SCALE GENOMIC DNA]</scope>
    <source>
        <strain evidence="2 3">PR1</strain>
    </source>
</reference>
<dbReference type="AlphaFoldDB" id="A3HX88"/>
<accession>A3HX88</accession>
<dbReference type="STRING" id="388413.ALPR1_19283"/>
<keyword evidence="1" id="KW-0732">Signal</keyword>
<evidence type="ECO:0008006" key="4">
    <source>
        <dbReference type="Google" id="ProtNLM"/>
    </source>
</evidence>
<sequence length="72" mass="7780">MKIKVLSMLTLFGLAFCTLAIQPVQAEEETMTCVLIPGSETIDPITGIQCALYNCPNGEQVQSCHLPPVTVE</sequence>
<comment type="caution">
    <text evidence="2">The sequence shown here is derived from an EMBL/GenBank/DDBJ whole genome shotgun (WGS) entry which is preliminary data.</text>
</comment>
<feature type="chain" id="PRO_5002652749" description="Secreted protein" evidence="1">
    <location>
        <begin position="27"/>
        <end position="72"/>
    </location>
</feature>
<keyword evidence="3" id="KW-1185">Reference proteome</keyword>
<proteinExistence type="predicted"/>
<evidence type="ECO:0000313" key="2">
    <source>
        <dbReference type="EMBL" id="EAZ81211.1"/>
    </source>
</evidence>
<gene>
    <name evidence="2" type="ORF">ALPR1_19283</name>
</gene>
<dbReference type="HOGENOM" id="CLU_2713388_0_0_10"/>
<feature type="signal peptide" evidence="1">
    <location>
        <begin position="1"/>
        <end position="26"/>
    </location>
</feature>
<evidence type="ECO:0000313" key="3">
    <source>
        <dbReference type="Proteomes" id="UP000003919"/>
    </source>
</evidence>
<protein>
    <recommendedName>
        <fullName evidence="4">Secreted protein</fullName>
    </recommendedName>
</protein>
<name>A3HX88_9BACT</name>